<dbReference type="Proteomes" id="UP000235081">
    <property type="component" value="Unassembled WGS sequence"/>
</dbReference>
<evidence type="ECO:0000313" key="3">
    <source>
        <dbReference type="Proteomes" id="UP000235081"/>
    </source>
</evidence>
<reference evidence="2 3" key="1">
    <citation type="submission" date="2017-07" db="EMBL/GenBank/DDBJ databases">
        <title>Genomes of Fischerella (Mastigocladus) sp. strains.</title>
        <authorList>
            <person name="Miller S.R."/>
        </authorList>
    </citation>
    <scope>NUCLEOTIDE SEQUENCE [LARGE SCALE GENOMIC DNA]</scope>
    <source>
        <strain evidence="2 3">CCMEE 5318</strain>
    </source>
</reference>
<accession>A0A2N6L4D0</accession>
<protein>
    <submittedName>
        <fullName evidence="2">Uncharacterized protein</fullName>
    </submittedName>
</protein>
<name>A0A2N6L4D0_9CYAN</name>
<feature type="transmembrane region" description="Helical" evidence="1">
    <location>
        <begin position="69"/>
        <end position="89"/>
    </location>
</feature>
<feature type="transmembrane region" description="Helical" evidence="1">
    <location>
        <begin position="42"/>
        <end position="60"/>
    </location>
</feature>
<comment type="caution">
    <text evidence="2">The sequence shown here is derived from an EMBL/GenBank/DDBJ whole genome shotgun (WGS) entry which is preliminary data.</text>
</comment>
<evidence type="ECO:0000313" key="2">
    <source>
        <dbReference type="EMBL" id="PMB15190.1"/>
    </source>
</evidence>
<keyword evidence="1" id="KW-1133">Transmembrane helix</keyword>
<organism evidence="2 3">
    <name type="scientific">Fischerella thermalis CCMEE 5318</name>
    <dbReference type="NCBI Taxonomy" id="2019666"/>
    <lineage>
        <taxon>Bacteria</taxon>
        <taxon>Bacillati</taxon>
        <taxon>Cyanobacteriota</taxon>
        <taxon>Cyanophyceae</taxon>
        <taxon>Nostocales</taxon>
        <taxon>Hapalosiphonaceae</taxon>
        <taxon>Fischerella</taxon>
    </lineage>
</organism>
<dbReference type="AlphaFoldDB" id="A0A2N6L4D0"/>
<dbReference type="EMBL" id="NMQE01000958">
    <property type="protein sequence ID" value="PMB15190.1"/>
    <property type="molecule type" value="Genomic_DNA"/>
</dbReference>
<keyword evidence="1" id="KW-0472">Membrane</keyword>
<gene>
    <name evidence="2" type="ORF">CEN46_26035</name>
</gene>
<keyword evidence="1" id="KW-0812">Transmembrane</keyword>
<proteinExistence type="predicted"/>
<evidence type="ECO:0000256" key="1">
    <source>
        <dbReference type="SAM" id="Phobius"/>
    </source>
</evidence>
<sequence>MSKALLSEFLMAFGGVIGAGTCLEIARALGMPCLQAIPPKAYFLTGLLAGIPTGIAYVVIRSRFENTSAAAYVALIICIFSMSVVLSFFRHK</sequence>